<dbReference type="AlphaFoldDB" id="A0A164MBD4"/>
<proteinExistence type="predicted"/>
<dbReference type="Proteomes" id="UP000076722">
    <property type="component" value="Unassembled WGS sequence"/>
</dbReference>
<protein>
    <submittedName>
        <fullName evidence="2">Uncharacterized protein</fullName>
    </submittedName>
</protein>
<evidence type="ECO:0000313" key="2">
    <source>
        <dbReference type="EMBL" id="KZS86552.1"/>
    </source>
</evidence>
<keyword evidence="3" id="KW-1185">Reference proteome</keyword>
<sequence length="271" mass="28857">MSPASAQPASNLSAFSASELHGVGIGNADDRSHKPSITYPYTQSLSYPSDPRTIDQPPFAQIPAMRSSESASGFPSSFAVGGVCNGFQNDQYRIHANNMGGQLPGRQPAFWQVPPAVGLNYMSAPRGVNTDVYSLNHAAQEHTSFTQAAVVQAVIRNSNGTVFEPTQHHLVNASLGEGVFTILQSNSPGTNLFVSPVNSSLQCVPKASVRSFPSITPVQWQGMTGSSNSEAQVLFTTVPSTTVPMSGTVYTMPTVVQPVVQPHQLISYQYV</sequence>
<evidence type="ECO:0000256" key="1">
    <source>
        <dbReference type="SAM" id="MobiDB-lite"/>
    </source>
</evidence>
<gene>
    <name evidence="2" type="ORF">SISNIDRAFT_471693</name>
</gene>
<reference evidence="2 3" key="1">
    <citation type="journal article" date="2016" name="Mol. Biol. Evol.">
        <title>Comparative Genomics of Early-Diverging Mushroom-Forming Fungi Provides Insights into the Origins of Lignocellulose Decay Capabilities.</title>
        <authorList>
            <person name="Nagy L.G."/>
            <person name="Riley R."/>
            <person name="Tritt A."/>
            <person name="Adam C."/>
            <person name="Daum C."/>
            <person name="Floudas D."/>
            <person name="Sun H."/>
            <person name="Yadav J.S."/>
            <person name="Pangilinan J."/>
            <person name="Larsson K.H."/>
            <person name="Matsuura K."/>
            <person name="Barry K."/>
            <person name="Labutti K."/>
            <person name="Kuo R."/>
            <person name="Ohm R.A."/>
            <person name="Bhattacharya S.S."/>
            <person name="Shirouzu T."/>
            <person name="Yoshinaga Y."/>
            <person name="Martin F.M."/>
            <person name="Grigoriev I.V."/>
            <person name="Hibbett D.S."/>
        </authorList>
    </citation>
    <scope>NUCLEOTIDE SEQUENCE [LARGE SCALE GENOMIC DNA]</scope>
    <source>
        <strain evidence="2 3">HHB9708</strain>
    </source>
</reference>
<accession>A0A164MBD4</accession>
<dbReference type="EMBL" id="KV419485">
    <property type="protein sequence ID" value="KZS86552.1"/>
    <property type="molecule type" value="Genomic_DNA"/>
</dbReference>
<evidence type="ECO:0000313" key="3">
    <source>
        <dbReference type="Proteomes" id="UP000076722"/>
    </source>
</evidence>
<organism evidence="2 3">
    <name type="scientific">Sistotremastrum niveocremeum HHB9708</name>
    <dbReference type="NCBI Taxonomy" id="1314777"/>
    <lineage>
        <taxon>Eukaryota</taxon>
        <taxon>Fungi</taxon>
        <taxon>Dikarya</taxon>
        <taxon>Basidiomycota</taxon>
        <taxon>Agaricomycotina</taxon>
        <taxon>Agaricomycetes</taxon>
        <taxon>Sistotremastrales</taxon>
        <taxon>Sistotremastraceae</taxon>
        <taxon>Sertulicium</taxon>
        <taxon>Sertulicium niveocremeum</taxon>
    </lineage>
</organism>
<name>A0A164MBD4_9AGAM</name>
<feature type="region of interest" description="Disordered" evidence="1">
    <location>
        <begin position="23"/>
        <end position="58"/>
    </location>
</feature>